<proteinExistence type="predicted"/>
<protein>
    <recommendedName>
        <fullName evidence="1">Ig-like domain-containing protein</fullName>
    </recommendedName>
</protein>
<dbReference type="AlphaFoldDB" id="A0A448XG23"/>
<dbReference type="InterPro" id="IPR036179">
    <property type="entry name" value="Ig-like_dom_sf"/>
</dbReference>
<organism evidence="2 3">
    <name type="scientific">Protopolystoma xenopodis</name>
    <dbReference type="NCBI Taxonomy" id="117903"/>
    <lineage>
        <taxon>Eukaryota</taxon>
        <taxon>Metazoa</taxon>
        <taxon>Spiralia</taxon>
        <taxon>Lophotrochozoa</taxon>
        <taxon>Platyhelminthes</taxon>
        <taxon>Monogenea</taxon>
        <taxon>Polyopisthocotylea</taxon>
        <taxon>Polystomatidea</taxon>
        <taxon>Polystomatidae</taxon>
        <taxon>Protopolystoma</taxon>
    </lineage>
</organism>
<accession>A0A448XG23</accession>
<keyword evidence="3" id="KW-1185">Reference proteome</keyword>
<name>A0A448XG23_9PLAT</name>
<reference evidence="2" key="1">
    <citation type="submission" date="2018-11" db="EMBL/GenBank/DDBJ databases">
        <authorList>
            <consortium name="Pathogen Informatics"/>
        </authorList>
    </citation>
    <scope>NUCLEOTIDE SEQUENCE</scope>
</reference>
<gene>
    <name evidence="2" type="ORF">PXEA_LOCUS29057</name>
</gene>
<dbReference type="SUPFAM" id="SSF48726">
    <property type="entry name" value="Immunoglobulin"/>
    <property type="match status" value="1"/>
</dbReference>
<evidence type="ECO:0000313" key="2">
    <source>
        <dbReference type="EMBL" id="VEL35617.1"/>
    </source>
</evidence>
<sequence>MLALATGFLLKLTNYLNLEYEICVTARLPFSLSLDLSLIEFGKSFTSLPRRFALAFLSALPSTSSTFYSENLKRVLQYSNVSEQMSPEGSNLLPRLFVAEGQSAELPCLVHSSPSPMTRWTRESPT</sequence>
<dbReference type="PROSITE" id="PS50835">
    <property type="entry name" value="IG_LIKE"/>
    <property type="match status" value="1"/>
</dbReference>
<dbReference type="InterPro" id="IPR007110">
    <property type="entry name" value="Ig-like_dom"/>
</dbReference>
<dbReference type="EMBL" id="CAAALY010250243">
    <property type="protein sequence ID" value="VEL35617.1"/>
    <property type="molecule type" value="Genomic_DNA"/>
</dbReference>
<evidence type="ECO:0000313" key="3">
    <source>
        <dbReference type="Proteomes" id="UP000784294"/>
    </source>
</evidence>
<feature type="domain" description="Ig-like" evidence="1">
    <location>
        <begin position="87"/>
        <end position="126"/>
    </location>
</feature>
<evidence type="ECO:0000259" key="1">
    <source>
        <dbReference type="PROSITE" id="PS50835"/>
    </source>
</evidence>
<comment type="caution">
    <text evidence="2">The sequence shown here is derived from an EMBL/GenBank/DDBJ whole genome shotgun (WGS) entry which is preliminary data.</text>
</comment>
<dbReference type="Proteomes" id="UP000784294">
    <property type="component" value="Unassembled WGS sequence"/>
</dbReference>